<accession>A0ABN9UTT2</accession>
<keyword evidence="2" id="KW-1185">Reference proteome</keyword>
<evidence type="ECO:0000313" key="2">
    <source>
        <dbReference type="Proteomes" id="UP001189429"/>
    </source>
</evidence>
<gene>
    <name evidence="1" type="ORF">PCOR1329_LOCUS50940</name>
</gene>
<dbReference type="Proteomes" id="UP001189429">
    <property type="component" value="Unassembled WGS sequence"/>
</dbReference>
<comment type="caution">
    <text evidence="1">The sequence shown here is derived from an EMBL/GenBank/DDBJ whole genome shotgun (WGS) entry which is preliminary data.</text>
</comment>
<name>A0ABN9UTT2_9DINO</name>
<protein>
    <submittedName>
        <fullName evidence="1">Uncharacterized protein</fullName>
    </submittedName>
</protein>
<evidence type="ECO:0000313" key="1">
    <source>
        <dbReference type="EMBL" id="CAK0862547.1"/>
    </source>
</evidence>
<organism evidence="1 2">
    <name type="scientific">Prorocentrum cordatum</name>
    <dbReference type="NCBI Taxonomy" id="2364126"/>
    <lineage>
        <taxon>Eukaryota</taxon>
        <taxon>Sar</taxon>
        <taxon>Alveolata</taxon>
        <taxon>Dinophyceae</taxon>
        <taxon>Prorocentrales</taxon>
        <taxon>Prorocentraceae</taxon>
        <taxon>Prorocentrum</taxon>
    </lineage>
</organism>
<dbReference type="EMBL" id="CAUYUJ010016171">
    <property type="protein sequence ID" value="CAK0862547.1"/>
    <property type="molecule type" value="Genomic_DNA"/>
</dbReference>
<reference evidence="1" key="1">
    <citation type="submission" date="2023-10" db="EMBL/GenBank/DDBJ databases">
        <authorList>
            <person name="Chen Y."/>
            <person name="Shah S."/>
            <person name="Dougan E. K."/>
            <person name="Thang M."/>
            <person name="Chan C."/>
        </authorList>
    </citation>
    <scope>NUCLEOTIDE SEQUENCE [LARGE SCALE GENOMIC DNA]</scope>
</reference>
<proteinExistence type="predicted"/>
<sequence>MLGTAMQSKDVGAGVGAGVGTGVGRRRRRRHWRRRRGQARALAIAALVAVPAGRVLEAAQARATGVVDDRQAGVDVLHQLALVAVGGHVNQPGVLVERRRRKLCIALEQACIILLSTSAVPPRGAGLRVARAGSGEGQPEGG</sequence>